<feature type="transmembrane region" description="Helical" evidence="1">
    <location>
        <begin position="88"/>
        <end position="106"/>
    </location>
</feature>
<evidence type="ECO:0000313" key="3">
    <source>
        <dbReference type="Proteomes" id="UP000305095"/>
    </source>
</evidence>
<dbReference type="Proteomes" id="UP000305095">
    <property type="component" value="Unassembled WGS sequence"/>
</dbReference>
<accession>A0A4U6S256</accession>
<dbReference type="AlphaFoldDB" id="A0A4U6S256"/>
<comment type="caution">
    <text evidence="2">The sequence shown here is derived from an EMBL/GenBank/DDBJ whole genome shotgun (WGS) entry which is preliminary data.</text>
</comment>
<name>A0A4U6S256_BRAEL</name>
<dbReference type="EMBL" id="SZZP01000010">
    <property type="protein sequence ID" value="TKV80072.1"/>
    <property type="molecule type" value="Genomic_DNA"/>
</dbReference>
<keyword evidence="1" id="KW-0472">Membrane</keyword>
<keyword evidence="1" id="KW-0812">Transmembrane</keyword>
<feature type="transmembrane region" description="Helical" evidence="1">
    <location>
        <begin position="63"/>
        <end position="81"/>
    </location>
</feature>
<reference evidence="2 3" key="1">
    <citation type="submission" date="2019-05" db="EMBL/GenBank/DDBJ databases">
        <title>Draft Genome of Bradyrhizobium elkanii strain SEMIA 938, Used in Commercial Inoculants for Lupinus spp. in Brazil.</title>
        <authorList>
            <person name="Hungria M."/>
            <person name="Delamuta J.R.M."/>
            <person name="Ribeiro R.A."/>
            <person name="Nogueira M.A."/>
        </authorList>
    </citation>
    <scope>NUCLEOTIDE SEQUENCE [LARGE SCALE GENOMIC DNA]</scope>
    <source>
        <strain evidence="2 3">Semia 938</strain>
    </source>
</reference>
<sequence length="161" mass="17698">MFKAILCAFPAGRGLRYRHGAFFFSFSSFSGCRMTNLRLLIGAVMVAAALIVIGALVHDTRSAGLVWSLSAVPIATLLYSVRRKNRLVYGLVEMAAAIAALFFLFLRFDPGELTVESVAGRTVAILAVVYVMVRSLDNIGEGLQPDSSMENYWIRLFPKTK</sequence>
<evidence type="ECO:0000256" key="1">
    <source>
        <dbReference type="SAM" id="Phobius"/>
    </source>
</evidence>
<proteinExistence type="predicted"/>
<protein>
    <submittedName>
        <fullName evidence="2">Uncharacterized protein</fullName>
    </submittedName>
</protein>
<evidence type="ECO:0000313" key="2">
    <source>
        <dbReference type="EMBL" id="TKV80072.1"/>
    </source>
</evidence>
<keyword evidence="1" id="KW-1133">Transmembrane helix</keyword>
<gene>
    <name evidence="2" type="ORF">FDV58_17615</name>
</gene>
<organism evidence="2 3">
    <name type="scientific">Bradyrhizobium elkanii</name>
    <dbReference type="NCBI Taxonomy" id="29448"/>
    <lineage>
        <taxon>Bacteria</taxon>
        <taxon>Pseudomonadati</taxon>
        <taxon>Pseudomonadota</taxon>
        <taxon>Alphaproteobacteria</taxon>
        <taxon>Hyphomicrobiales</taxon>
        <taxon>Nitrobacteraceae</taxon>
        <taxon>Bradyrhizobium</taxon>
    </lineage>
</organism>
<feature type="transmembrane region" description="Helical" evidence="1">
    <location>
        <begin position="37"/>
        <end position="57"/>
    </location>
</feature>
<dbReference type="RefSeq" id="WP_137479361.1">
    <property type="nucleotide sequence ID" value="NZ_SZZP01000010.1"/>
</dbReference>
<dbReference type="PROSITE" id="PS51257">
    <property type="entry name" value="PROKAR_LIPOPROTEIN"/>
    <property type="match status" value="1"/>
</dbReference>